<accession>A0AAV6IHB7</accession>
<comment type="caution">
    <text evidence="2">The sequence shown here is derived from an EMBL/GenBank/DDBJ whole genome shotgun (WGS) entry which is preliminary data.</text>
</comment>
<evidence type="ECO:0000313" key="2">
    <source>
        <dbReference type="EMBL" id="KAG5527887.1"/>
    </source>
</evidence>
<dbReference type="Proteomes" id="UP000823749">
    <property type="component" value="Chromosome 10"/>
</dbReference>
<proteinExistence type="predicted"/>
<keyword evidence="3" id="KW-1185">Reference proteome</keyword>
<protein>
    <submittedName>
        <fullName evidence="2">Uncharacterized protein</fullName>
    </submittedName>
</protein>
<dbReference type="EMBL" id="JACTNZ010000010">
    <property type="protein sequence ID" value="KAG5527887.1"/>
    <property type="molecule type" value="Genomic_DNA"/>
</dbReference>
<dbReference type="EMBL" id="JACTNZ010000010">
    <property type="protein sequence ID" value="KAG5527885.1"/>
    <property type="molecule type" value="Genomic_DNA"/>
</dbReference>
<feature type="region of interest" description="Disordered" evidence="1">
    <location>
        <begin position="77"/>
        <end position="100"/>
    </location>
</feature>
<evidence type="ECO:0000256" key="1">
    <source>
        <dbReference type="SAM" id="MobiDB-lite"/>
    </source>
</evidence>
<evidence type="ECO:0000313" key="3">
    <source>
        <dbReference type="Proteomes" id="UP000823749"/>
    </source>
</evidence>
<sequence length="138" mass="15603">MPLLTRRDGKSPAGKGEYLLCRIRRVDKYPKKSKRKAKNVEAGSVDDDVADLQSRNQQSVLDLGLCRNRREVELKTGSISETHIEPGPRRVVPNPSHLHAHDRPHRHHFFLHMVYLGIKLLRAGSSNEPTTPNDVGTQ</sequence>
<name>A0AAV6IHB7_9ERIC</name>
<dbReference type="AlphaFoldDB" id="A0AAV6IHB7"/>
<gene>
    <name evidence="2" type="ORF">RHGRI_028722</name>
</gene>
<reference evidence="2" key="1">
    <citation type="submission" date="2020-08" db="EMBL/GenBank/DDBJ databases">
        <title>Plant Genome Project.</title>
        <authorList>
            <person name="Zhang R.-G."/>
        </authorList>
    </citation>
    <scope>NUCLEOTIDE SEQUENCE</scope>
    <source>
        <strain evidence="2">WSP0</strain>
        <tissue evidence="2">Leaf</tissue>
    </source>
</reference>
<organism evidence="2 3">
    <name type="scientific">Rhododendron griersonianum</name>
    <dbReference type="NCBI Taxonomy" id="479676"/>
    <lineage>
        <taxon>Eukaryota</taxon>
        <taxon>Viridiplantae</taxon>
        <taxon>Streptophyta</taxon>
        <taxon>Embryophyta</taxon>
        <taxon>Tracheophyta</taxon>
        <taxon>Spermatophyta</taxon>
        <taxon>Magnoliopsida</taxon>
        <taxon>eudicotyledons</taxon>
        <taxon>Gunneridae</taxon>
        <taxon>Pentapetalae</taxon>
        <taxon>asterids</taxon>
        <taxon>Ericales</taxon>
        <taxon>Ericaceae</taxon>
        <taxon>Ericoideae</taxon>
        <taxon>Rhodoreae</taxon>
        <taxon>Rhododendron</taxon>
    </lineage>
</organism>
<dbReference type="EMBL" id="JACTNZ010000010">
    <property type="protein sequence ID" value="KAG5527886.1"/>
    <property type="molecule type" value="Genomic_DNA"/>
</dbReference>